<gene>
    <name evidence="5" type="ORF">NIIDNTM18_32440</name>
</gene>
<organism evidence="5 6">
    <name type="scientific">Mycolicibacterium litorale</name>
    <dbReference type="NCBI Taxonomy" id="758802"/>
    <lineage>
        <taxon>Bacteria</taxon>
        <taxon>Bacillati</taxon>
        <taxon>Actinomycetota</taxon>
        <taxon>Actinomycetes</taxon>
        <taxon>Mycobacteriales</taxon>
        <taxon>Mycobacteriaceae</taxon>
        <taxon>Mycolicibacterium</taxon>
    </lineage>
</organism>
<dbReference type="InterPro" id="IPR029058">
    <property type="entry name" value="AB_hydrolase_fold"/>
</dbReference>
<evidence type="ECO:0000313" key="6">
    <source>
        <dbReference type="Proteomes" id="UP000515734"/>
    </source>
</evidence>
<accession>A0A6S6P7B9</accession>
<evidence type="ECO:0000256" key="3">
    <source>
        <dbReference type="ARBA" id="ARBA00022801"/>
    </source>
</evidence>
<dbReference type="InterPro" id="IPR006311">
    <property type="entry name" value="TAT_signal"/>
</dbReference>
<sequence>MPLTRITARSPFALGQGRSAATRATMIAMWRVGRRSVLAACAAAVVLTVVAGGVAAPAWASPEGDATQRYGQSPLWGSCQQFLADPGRVPTAQCGTVSVPVNYDRPDGAQAQLAVIRVPATGDRIGTLMVNPGGPGASAVDTVAGMGAALAGTEIGRRFDLVGFDPRGVGHSTPQLRCRTDAEFDAYRREPMVDFSPGGVAHIEGIYRGLAQQCLNRMGADFLANVGTASAARDMDVVRAALGENQLNYLGFSYGTELGAAYAERYPDRVRTMVLDGAVDPSLNPIDESVAQQAGFQRAFDTYAADCAKSAGCPLGTDPTQFVARFHQLVDPLVTRPAVTSDPRGLSYQDAITGTGNALYSPRFWPYLTSGLLGLARGTDPGDLLTLADEYQRRDANGHYQNRQDAFTAIRCVDAPYPTDPAVWVQADQRFRQVAPFLSYGQFTGFAPRDVCALWPVPATSAPRPAANPGPGKVVVVSTTGDPATPYEAGVALARQMGASLITFQGKQHTVVFNGDACVDTAVVRFLADGTVPPSGLQC</sequence>
<dbReference type="Pfam" id="PF00561">
    <property type="entry name" value="Abhydrolase_1"/>
    <property type="match status" value="1"/>
</dbReference>
<dbReference type="PROSITE" id="PS51318">
    <property type="entry name" value="TAT"/>
    <property type="match status" value="1"/>
</dbReference>
<dbReference type="InterPro" id="IPR051601">
    <property type="entry name" value="Serine_prot/Carboxylest_S33"/>
</dbReference>
<dbReference type="GO" id="GO:0016787">
    <property type="term" value="F:hydrolase activity"/>
    <property type="evidence" value="ECO:0007669"/>
    <property type="project" value="UniProtKB-KW"/>
</dbReference>
<dbReference type="PANTHER" id="PTHR43248:SF29">
    <property type="entry name" value="TRIPEPTIDYL AMINOPEPTIDASE"/>
    <property type="match status" value="1"/>
</dbReference>
<evidence type="ECO:0000256" key="1">
    <source>
        <dbReference type="ARBA" id="ARBA00010088"/>
    </source>
</evidence>
<feature type="domain" description="AB hydrolase-1" evidence="4">
    <location>
        <begin position="127"/>
        <end position="513"/>
    </location>
</feature>
<protein>
    <submittedName>
        <fullName evidence="5">Hydrolase</fullName>
    </submittedName>
</protein>
<dbReference type="SUPFAM" id="SSF53474">
    <property type="entry name" value="alpha/beta-Hydrolases"/>
    <property type="match status" value="1"/>
</dbReference>
<evidence type="ECO:0000259" key="4">
    <source>
        <dbReference type="Pfam" id="PF00561"/>
    </source>
</evidence>
<comment type="similarity">
    <text evidence="1">Belongs to the peptidase S33 family.</text>
</comment>
<name>A0A6S6P7B9_9MYCO</name>
<reference evidence="5 6" key="1">
    <citation type="submission" date="2020-07" db="EMBL/GenBank/DDBJ databases">
        <title>Complete genome sequence of Mycolicibacterium litorale like strain isolated from cardiac implantable electronic device infection.</title>
        <authorList>
            <person name="Fukano H."/>
            <person name="Miyama H."/>
            <person name="Hoshino Y."/>
        </authorList>
    </citation>
    <scope>NUCLEOTIDE SEQUENCE [LARGE SCALE GENOMIC DNA]</scope>
    <source>
        <strain evidence="5 6">NIIDNTM18</strain>
    </source>
</reference>
<keyword evidence="2" id="KW-0732">Signal</keyword>
<dbReference type="EMBL" id="AP023287">
    <property type="protein sequence ID" value="BCI53966.1"/>
    <property type="molecule type" value="Genomic_DNA"/>
</dbReference>
<dbReference type="InterPro" id="IPR000073">
    <property type="entry name" value="AB_hydrolase_1"/>
</dbReference>
<dbReference type="AlphaFoldDB" id="A0A6S6P7B9"/>
<dbReference type="Proteomes" id="UP000515734">
    <property type="component" value="Chromosome"/>
</dbReference>
<evidence type="ECO:0000256" key="2">
    <source>
        <dbReference type="ARBA" id="ARBA00022729"/>
    </source>
</evidence>
<dbReference type="PANTHER" id="PTHR43248">
    <property type="entry name" value="2-SUCCINYL-6-HYDROXY-2,4-CYCLOHEXADIENE-1-CARBOXYLATE SYNTHASE"/>
    <property type="match status" value="1"/>
</dbReference>
<evidence type="ECO:0000313" key="5">
    <source>
        <dbReference type="EMBL" id="BCI53966.1"/>
    </source>
</evidence>
<keyword evidence="3 5" id="KW-0378">Hydrolase</keyword>
<proteinExistence type="inferred from homology"/>
<dbReference type="Gene3D" id="3.40.50.1820">
    <property type="entry name" value="alpha/beta hydrolase"/>
    <property type="match status" value="1"/>
</dbReference>